<evidence type="ECO:0000259" key="1">
    <source>
        <dbReference type="PROSITE" id="PS50075"/>
    </source>
</evidence>
<reference evidence="3" key="2">
    <citation type="submission" date="2020-02" db="EMBL/GenBank/DDBJ databases">
        <authorList>
            <consortium name="NCBI Pathogen Detection Project"/>
        </authorList>
    </citation>
    <scope>NUCLEOTIDE SEQUENCE</scope>
    <source>
        <strain evidence="2">MA.CK_00/00001968</strain>
        <strain evidence="3">MA.CK_00/00002125</strain>
    </source>
</reference>
<organism evidence="3">
    <name type="scientific">Salmonella enterica</name>
    <name type="common">Salmonella choleraesuis</name>
    <dbReference type="NCBI Taxonomy" id="28901"/>
    <lineage>
        <taxon>Bacteria</taxon>
        <taxon>Pseudomonadati</taxon>
        <taxon>Pseudomonadota</taxon>
        <taxon>Gammaproteobacteria</taxon>
        <taxon>Enterobacterales</taxon>
        <taxon>Enterobacteriaceae</taxon>
        <taxon>Salmonella</taxon>
    </lineage>
</organism>
<reference evidence="3" key="1">
    <citation type="journal article" date="2018" name="Genome Biol.">
        <title>SKESA: strategic k-mer extension for scrupulous assemblies.</title>
        <authorList>
            <person name="Souvorov A."/>
            <person name="Agarwala R."/>
            <person name="Lipman D.J."/>
        </authorList>
    </citation>
    <scope>NUCLEOTIDE SEQUENCE</scope>
    <source>
        <strain evidence="2">MA.CK_00/00001968</strain>
        <strain evidence="3">MA.CK_00/00002125</strain>
    </source>
</reference>
<dbReference type="InterPro" id="IPR009081">
    <property type="entry name" value="PP-bd_ACP"/>
</dbReference>
<feature type="domain" description="Carrier" evidence="1">
    <location>
        <begin position="12"/>
        <end position="83"/>
    </location>
</feature>
<comment type="caution">
    <text evidence="3">The sequence shown here is derived from an EMBL/GenBank/DDBJ whole genome shotgun (WGS) entry which is preliminary data.</text>
</comment>
<proteinExistence type="predicted"/>
<accession>A0A756LGV8</accession>
<dbReference type="EMBL" id="DAAUQX010000076">
    <property type="protein sequence ID" value="HAF2130779.1"/>
    <property type="molecule type" value="Genomic_DNA"/>
</dbReference>
<dbReference type="EMBL" id="DAAWYJ010000026">
    <property type="protein sequence ID" value="HAG0017257.1"/>
    <property type="molecule type" value="Genomic_DNA"/>
</dbReference>
<dbReference type="InterPro" id="IPR036736">
    <property type="entry name" value="ACP-like_sf"/>
</dbReference>
<gene>
    <name evidence="3" type="ORF">G8O67_004620</name>
    <name evidence="2" type="ORF">G9F27_005096</name>
</gene>
<dbReference type="SUPFAM" id="SSF47336">
    <property type="entry name" value="ACP-like"/>
    <property type="match status" value="1"/>
</dbReference>
<protein>
    <submittedName>
        <fullName evidence="3">Acyl carrier protein</fullName>
    </submittedName>
</protein>
<dbReference type="Gene3D" id="1.10.1200.10">
    <property type="entry name" value="ACP-like"/>
    <property type="match status" value="1"/>
</dbReference>
<evidence type="ECO:0000313" key="2">
    <source>
        <dbReference type="EMBL" id="HAF2130779.1"/>
    </source>
</evidence>
<dbReference type="PROSITE" id="PS50075">
    <property type="entry name" value="CARRIER"/>
    <property type="match status" value="1"/>
</dbReference>
<dbReference type="Pfam" id="PF00550">
    <property type="entry name" value="PP-binding"/>
    <property type="match status" value="1"/>
</dbReference>
<dbReference type="AlphaFoldDB" id="A0A756LGV8"/>
<sequence length="83" mass="9575">MIMINSNNHTKEEIKAHALKEYISWMECLLERPVTGDDNFLDVGGHSMMAISLNEKIRHQFGLTLSMERLYNTTLTETFQSAQ</sequence>
<name>A0A756LGV8_SALER</name>
<evidence type="ECO:0000313" key="3">
    <source>
        <dbReference type="EMBL" id="HAG0017257.1"/>
    </source>
</evidence>